<organism evidence="4 5">
    <name type="scientific">Streptomyces huasconensis</name>
    <dbReference type="NCBI Taxonomy" id="1854574"/>
    <lineage>
        <taxon>Bacteria</taxon>
        <taxon>Bacillati</taxon>
        <taxon>Actinomycetota</taxon>
        <taxon>Actinomycetes</taxon>
        <taxon>Kitasatosporales</taxon>
        <taxon>Streptomycetaceae</taxon>
        <taxon>Streptomyces</taxon>
    </lineage>
</organism>
<keyword evidence="5" id="KW-1185">Reference proteome</keyword>
<accession>A0ABV3LZD0</accession>
<evidence type="ECO:0008006" key="6">
    <source>
        <dbReference type="Google" id="ProtNLM"/>
    </source>
</evidence>
<feature type="chain" id="PRO_5045493929" description="Integral membrane protein" evidence="3">
    <location>
        <begin position="28"/>
        <end position="183"/>
    </location>
</feature>
<keyword evidence="2" id="KW-1133">Transmembrane helix</keyword>
<dbReference type="RefSeq" id="WP_359782114.1">
    <property type="nucleotide sequence ID" value="NZ_JBEYRR010000010.1"/>
</dbReference>
<protein>
    <recommendedName>
        <fullName evidence="6">Integral membrane protein</fullName>
    </recommendedName>
</protein>
<sequence>MRVRRPTATAAVCTVAAFALMSPRAAADVEPPVEPPAQVEAETEDHTEARTEPSLSITPSPGRPGQSVIVSVSGGCTAPSATARSNVFTQNVQLSTGSAGVYTGTGTIRADARAGTHAVSVSCPGGATSTYSITVAGATTPERGVRAGAGGSYGVDTVCLGAGIALVLAAGGYTAYRLRRRQY</sequence>
<proteinExistence type="predicted"/>
<keyword evidence="3" id="KW-0732">Signal</keyword>
<gene>
    <name evidence="4" type="ORF">AB0887_23090</name>
</gene>
<evidence type="ECO:0000313" key="5">
    <source>
        <dbReference type="Proteomes" id="UP001553843"/>
    </source>
</evidence>
<reference evidence="4 5" key="1">
    <citation type="submission" date="2024-06" db="EMBL/GenBank/DDBJ databases">
        <title>The Natural Products Discovery Center: Release of the First 8490 Sequenced Strains for Exploring Actinobacteria Biosynthetic Diversity.</title>
        <authorList>
            <person name="Kalkreuter E."/>
            <person name="Kautsar S.A."/>
            <person name="Yang D."/>
            <person name="Bader C.D."/>
            <person name="Teijaro C.N."/>
            <person name="Fluegel L."/>
            <person name="Davis C.M."/>
            <person name="Simpson J.R."/>
            <person name="Lauterbach L."/>
            <person name="Steele A.D."/>
            <person name="Gui C."/>
            <person name="Meng S."/>
            <person name="Li G."/>
            <person name="Viehrig K."/>
            <person name="Ye F."/>
            <person name="Su P."/>
            <person name="Kiefer A.F."/>
            <person name="Nichols A."/>
            <person name="Cepeda A.J."/>
            <person name="Yan W."/>
            <person name="Fan B."/>
            <person name="Jiang Y."/>
            <person name="Adhikari A."/>
            <person name="Zheng C.-J."/>
            <person name="Schuster L."/>
            <person name="Cowan T.M."/>
            <person name="Smanski M.J."/>
            <person name="Chevrette M.G."/>
            <person name="De Carvalho L.P.S."/>
            <person name="Shen B."/>
        </authorList>
    </citation>
    <scope>NUCLEOTIDE SEQUENCE [LARGE SCALE GENOMIC DNA]</scope>
    <source>
        <strain evidence="4 5">NPDC047833</strain>
    </source>
</reference>
<evidence type="ECO:0000256" key="1">
    <source>
        <dbReference type="SAM" id="MobiDB-lite"/>
    </source>
</evidence>
<comment type="caution">
    <text evidence="4">The sequence shown here is derived from an EMBL/GenBank/DDBJ whole genome shotgun (WGS) entry which is preliminary data.</text>
</comment>
<feature type="compositionally biased region" description="Low complexity" evidence="1">
    <location>
        <begin position="27"/>
        <end position="40"/>
    </location>
</feature>
<evidence type="ECO:0000313" key="4">
    <source>
        <dbReference type="EMBL" id="MEW2364816.1"/>
    </source>
</evidence>
<keyword evidence="2" id="KW-0472">Membrane</keyword>
<feature type="region of interest" description="Disordered" evidence="1">
    <location>
        <begin position="27"/>
        <end position="67"/>
    </location>
</feature>
<keyword evidence="2" id="KW-0812">Transmembrane</keyword>
<feature type="transmembrane region" description="Helical" evidence="2">
    <location>
        <begin position="153"/>
        <end position="176"/>
    </location>
</feature>
<dbReference type="EMBL" id="JBEYRS010000010">
    <property type="protein sequence ID" value="MEW2364816.1"/>
    <property type="molecule type" value="Genomic_DNA"/>
</dbReference>
<name>A0ABV3LZD0_9ACTN</name>
<dbReference type="Proteomes" id="UP001553843">
    <property type="component" value="Unassembled WGS sequence"/>
</dbReference>
<evidence type="ECO:0000256" key="3">
    <source>
        <dbReference type="SAM" id="SignalP"/>
    </source>
</evidence>
<evidence type="ECO:0000256" key="2">
    <source>
        <dbReference type="SAM" id="Phobius"/>
    </source>
</evidence>
<feature type="signal peptide" evidence="3">
    <location>
        <begin position="1"/>
        <end position="27"/>
    </location>
</feature>